<reference evidence="1 2" key="1">
    <citation type="submission" date="2024-01" db="EMBL/GenBank/DDBJ databases">
        <title>The genomes of 5 underutilized Papilionoideae crops provide insights into root nodulation and disease resistanc.</title>
        <authorList>
            <person name="Jiang F."/>
        </authorList>
    </citation>
    <scope>NUCLEOTIDE SEQUENCE [LARGE SCALE GENOMIC DNA]</scope>
    <source>
        <strain evidence="1">LVBAO_FW01</strain>
        <tissue evidence="1">Leaves</tissue>
    </source>
</reference>
<comment type="caution">
    <text evidence="1">The sequence shown here is derived from an EMBL/GenBank/DDBJ whole genome shotgun (WGS) entry which is preliminary data.</text>
</comment>
<keyword evidence="2" id="KW-1185">Reference proteome</keyword>
<organism evidence="1 2">
    <name type="scientific">Canavalia gladiata</name>
    <name type="common">Sword bean</name>
    <name type="synonym">Dolichos gladiatus</name>
    <dbReference type="NCBI Taxonomy" id="3824"/>
    <lineage>
        <taxon>Eukaryota</taxon>
        <taxon>Viridiplantae</taxon>
        <taxon>Streptophyta</taxon>
        <taxon>Embryophyta</taxon>
        <taxon>Tracheophyta</taxon>
        <taxon>Spermatophyta</taxon>
        <taxon>Magnoliopsida</taxon>
        <taxon>eudicotyledons</taxon>
        <taxon>Gunneridae</taxon>
        <taxon>Pentapetalae</taxon>
        <taxon>rosids</taxon>
        <taxon>fabids</taxon>
        <taxon>Fabales</taxon>
        <taxon>Fabaceae</taxon>
        <taxon>Papilionoideae</taxon>
        <taxon>50 kb inversion clade</taxon>
        <taxon>NPAAA clade</taxon>
        <taxon>indigoferoid/millettioid clade</taxon>
        <taxon>Phaseoleae</taxon>
        <taxon>Canavalia</taxon>
    </lineage>
</organism>
<proteinExistence type="predicted"/>
<gene>
    <name evidence="1" type="ORF">VNO77_05166</name>
</gene>
<dbReference type="AlphaFoldDB" id="A0AAN9N313"/>
<sequence>MLSDRVVVPEMNKTLIYDLISLHFTRHTISLSTWLGAFQFRIRRRFSGGASATSHKNVGAKKAFCDEVKKEIWKILTSLEERLIWNSEEYAEGGSGDDEYVEDGDERRFKKMRDFDNLTDFTCRSLFKFIFDIDSVVASHHHC</sequence>
<evidence type="ECO:0000313" key="1">
    <source>
        <dbReference type="EMBL" id="KAK7363037.1"/>
    </source>
</evidence>
<protein>
    <submittedName>
        <fullName evidence="1">Uncharacterized protein</fullName>
    </submittedName>
</protein>
<name>A0AAN9N313_CANGL</name>
<dbReference type="EMBL" id="JAYMYQ010000001">
    <property type="protein sequence ID" value="KAK7363037.1"/>
    <property type="molecule type" value="Genomic_DNA"/>
</dbReference>
<dbReference type="Proteomes" id="UP001367508">
    <property type="component" value="Unassembled WGS sequence"/>
</dbReference>
<evidence type="ECO:0000313" key="2">
    <source>
        <dbReference type="Proteomes" id="UP001367508"/>
    </source>
</evidence>
<accession>A0AAN9N313</accession>